<dbReference type="Proteomes" id="UP000886611">
    <property type="component" value="Unassembled WGS sequence"/>
</dbReference>
<feature type="transmembrane region" description="Helical" evidence="7">
    <location>
        <begin position="628"/>
        <end position="651"/>
    </location>
</feature>
<keyword evidence="7" id="KW-0472">Membrane</keyword>
<evidence type="ECO:0000256" key="7">
    <source>
        <dbReference type="SAM" id="Phobius"/>
    </source>
</evidence>
<evidence type="ECO:0000256" key="2">
    <source>
        <dbReference type="ARBA" id="ARBA00022630"/>
    </source>
</evidence>
<dbReference type="Gene3D" id="3.50.50.60">
    <property type="entry name" value="FAD/NAD(P)-binding domain"/>
    <property type="match status" value="2"/>
</dbReference>
<keyword evidence="4" id="KW-0274">FAD</keyword>
<dbReference type="InterPro" id="IPR036188">
    <property type="entry name" value="FAD/NAD-bd_sf"/>
</dbReference>
<dbReference type="SUPFAM" id="SSF51905">
    <property type="entry name" value="FAD/NAD(P)-binding domain"/>
    <property type="match status" value="1"/>
</dbReference>
<keyword evidence="3" id="KW-0732">Signal</keyword>
<feature type="non-terminal residue" evidence="8">
    <location>
        <position position="664"/>
    </location>
</feature>
<keyword evidence="2" id="KW-0285">Flavoprotein</keyword>
<dbReference type="PANTHER" id="PTHR46091">
    <property type="entry name" value="BLR7054 PROTEIN"/>
    <property type="match status" value="1"/>
</dbReference>
<keyword evidence="5" id="KW-0521">NADP</keyword>
<gene>
    <name evidence="8" type="primary">Retsat_2</name>
    <name evidence="8" type="ORF">GTO96_0010872</name>
</gene>
<reference evidence="8 9" key="1">
    <citation type="journal article" date="2021" name="Cell">
        <title>Tracing the genetic footprints of vertebrate landing in non-teleost ray-finned fishes.</title>
        <authorList>
            <person name="Bi X."/>
            <person name="Wang K."/>
            <person name="Yang L."/>
            <person name="Pan H."/>
            <person name="Jiang H."/>
            <person name="Wei Q."/>
            <person name="Fang M."/>
            <person name="Yu H."/>
            <person name="Zhu C."/>
            <person name="Cai Y."/>
            <person name="He Y."/>
            <person name="Gan X."/>
            <person name="Zeng H."/>
            <person name="Yu D."/>
            <person name="Zhu Y."/>
            <person name="Jiang H."/>
            <person name="Qiu Q."/>
            <person name="Yang H."/>
            <person name="Zhang Y.E."/>
            <person name="Wang W."/>
            <person name="Zhu M."/>
            <person name="He S."/>
            <person name="Zhang G."/>
        </authorList>
    </citation>
    <scope>NUCLEOTIDE SEQUENCE [LARGE SCALE GENOMIC DNA]</scope>
    <source>
        <strain evidence="8">Bchr_013</strain>
    </source>
</reference>
<feature type="non-terminal residue" evidence="8">
    <location>
        <position position="1"/>
    </location>
</feature>
<name>A0A8X7X4K8_POLSE</name>
<keyword evidence="7" id="KW-1133">Transmembrane helix</keyword>
<comment type="caution">
    <text evidence="8">The sequence shown here is derived from an EMBL/GenBank/DDBJ whole genome shotgun (WGS) entry which is preliminary data.</text>
</comment>
<protein>
    <submittedName>
        <fullName evidence="8">RETST reductase</fullName>
    </submittedName>
</protein>
<accession>A0A8X7X4K8</accession>
<keyword evidence="7" id="KW-0812">Transmembrane</keyword>
<comment type="similarity">
    <text evidence="1">Belongs to the carotenoid/retinoid oxidoreductase family. CrtISO subfamily.</text>
</comment>
<dbReference type="PANTHER" id="PTHR46091:SF2">
    <property type="entry name" value="AMINE OXIDASE DOMAIN-CONTAINING PROTEIN"/>
    <property type="match status" value="1"/>
</dbReference>
<evidence type="ECO:0000313" key="9">
    <source>
        <dbReference type="Proteomes" id="UP000886611"/>
    </source>
</evidence>
<dbReference type="Pfam" id="PF13450">
    <property type="entry name" value="NAD_binding_8"/>
    <property type="match status" value="1"/>
</dbReference>
<sequence length="664" mass="74572">MWWLLLLALPLGSLFYIWFYYLKDALFSSSAVRPTRPLVTDQRVRDKILKQGFTSQRVPANLDAIVIGSGIGGLTAAAVLAKAGKKVLVLEQHDQAGGCCHTFVVKGYEFDVGKPGDRAYMFVTTVCGHFCLSTGIHYLGQLHENGMLRVILDQITEGQLDFVRLDEHFDTVVIGEKDAKRQYHLRSGKNEFAENLCQQFPEEKEAIDKFMKYMKQAARQTPLLAILKMIPLRLARFLIWTGLVHWISDIYKLAATSHADFLNRITQDKDLQVVFTYLFYGVSPCDSSFVINALLLHHYKRGAWYPRGGASEVAFNIIPVIQKAGGAVLVRAPVQRILVNADGSACGVVVKKGDEEVDLQAPVVISNAGIFNTFERFLPMELRSSPGEAVTLCPVNIPASWGSLWGVLVAYWNMSHHLLSAVPSEIQSQLCMVQHGMGSFLVFVGLNGTKEELGIPSTNFWMYKDNDLDALMERYGTLRREEVAANIPMMFITFPSAKDPSFELRHPGKSCMTLLTMARFEWFEEWQDKRVKNRGEDYECLKMGIAHALIKWATEMFPQIEDKVDFVEAATPLSNQFYLGCPRGEMYGAEHNLGRFRTDIIASMRAQTPVKNLYLSGQDVFCNGFAGALHGGLICASAILNRIVYIDLVLLKRKLKKQKARKQA</sequence>
<dbReference type="EMBL" id="JAATIS010004753">
    <property type="protein sequence ID" value="KAG2461035.1"/>
    <property type="molecule type" value="Genomic_DNA"/>
</dbReference>
<evidence type="ECO:0000256" key="3">
    <source>
        <dbReference type="ARBA" id="ARBA00022729"/>
    </source>
</evidence>
<evidence type="ECO:0000256" key="4">
    <source>
        <dbReference type="ARBA" id="ARBA00022827"/>
    </source>
</evidence>
<organism evidence="8 9">
    <name type="scientific">Polypterus senegalus</name>
    <name type="common">Senegal bichir</name>
    <dbReference type="NCBI Taxonomy" id="55291"/>
    <lineage>
        <taxon>Eukaryota</taxon>
        <taxon>Metazoa</taxon>
        <taxon>Chordata</taxon>
        <taxon>Craniata</taxon>
        <taxon>Vertebrata</taxon>
        <taxon>Euteleostomi</taxon>
        <taxon>Actinopterygii</taxon>
        <taxon>Polypteriformes</taxon>
        <taxon>Polypteridae</taxon>
        <taxon>Polypterus</taxon>
    </lineage>
</organism>
<dbReference type="InterPro" id="IPR052206">
    <property type="entry name" value="Retinol_saturase"/>
</dbReference>
<evidence type="ECO:0000256" key="1">
    <source>
        <dbReference type="ARBA" id="ARBA00005855"/>
    </source>
</evidence>
<dbReference type="AlphaFoldDB" id="A0A8X7X4K8"/>
<proteinExistence type="inferred from homology"/>
<evidence type="ECO:0000256" key="6">
    <source>
        <dbReference type="ARBA" id="ARBA00023027"/>
    </source>
</evidence>
<keyword evidence="9" id="KW-1185">Reference proteome</keyword>
<keyword evidence="6" id="KW-0520">NAD</keyword>
<evidence type="ECO:0000256" key="5">
    <source>
        <dbReference type="ARBA" id="ARBA00022857"/>
    </source>
</evidence>
<evidence type="ECO:0000313" key="8">
    <source>
        <dbReference type="EMBL" id="KAG2461035.1"/>
    </source>
</evidence>